<accession>A0A451AG02</accession>
<gene>
    <name evidence="2" type="ORF">BECKTUN1418D_GA0071000_13023</name>
    <name evidence="1" type="ORF">BECKTUN1418F_GA0071002_112314</name>
</gene>
<dbReference type="EMBL" id="CAADFY010000123">
    <property type="protein sequence ID" value="VFK57658.1"/>
    <property type="molecule type" value="Genomic_DNA"/>
</dbReference>
<dbReference type="AlphaFoldDB" id="A0A451AG02"/>
<reference evidence="2" key="1">
    <citation type="submission" date="2019-02" db="EMBL/GenBank/DDBJ databases">
        <authorList>
            <person name="Gruber-Vodicka R. H."/>
            <person name="Seah K. B. B."/>
        </authorList>
    </citation>
    <scope>NUCLEOTIDE SEQUENCE</scope>
    <source>
        <strain evidence="2">BECK_BY1</strain>
        <strain evidence="1">BECK_BY3</strain>
    </source>
</reference>
<evidence type="ECO:0000313" key="2">
    <source>
        <dbReference type="EMBL" id="VFK64956.1"/>
    </source>
</evidence>
<dbReference type="EMBL" id="CAADFX010000302">
    <property type="protein sequence ID" value="VFK64956.1"/>
    <property type="molecule type" value="Genomic_DNA"/>
</dbReference>
<organism evidence="2">
    <name type="scientific">Candidatus Kentrum sp. TUN</name>
    <dbReference type="NCBI Taxonomy" id="2126343"/>
    <lineage>
        <taxon>Bacteria</taxon>
        <taxon>Pseudomonadati</taxon>
        <taxon>Pseudomonadota</taxon>
        <taxon>Gammaproteobacteria</taxon>
        <taxon>Candidatus Kentrum</taxon>
    </lineage>
</organism>
<evidence type="ECO:0000313" key="1">
    <source>
        <dbReference type="EMBL" id="VFK57658.1"/>
    </source>
</evidence>
<name>A0A451AG02_9GAMM</name>
<proteinExistence type="predicted"/>
<sequence>MPYLVTANMLARLRLRPARHDPVLVQRAQNSTPCRAGNEQVNLSNCHFEHSEKSSALVKIPNTLRSLPLGEMTNRGLAK</sequence>
<protein>
    <submittedName>
        <fullName evidence="2">Uncharacterized protein</fullName>
    </submittedName>
</protein>